<dbReference type="GeneID" id="113430246"/>
<dbReference type="InterPro" id="IPR036578">
    <property type="entry name" value="SMAD_MH1_sf"/>
</dbReference>
<dbReference type="GO" id="GO:0140416">
    <property type="term" value="F:transcription regulator inhibitor activity"/>
    <property type="evidence" value="ECO:0007669"/>
    <property type="project" value="TreeGrafter"/>
</dbReference>
<keyword evidence="3" id="KW-0804">Transcription</keyword>
<dbReference type="InterPro" id="IPR013790">
    <property type="entry name" value="Dwarfin"/>
</dbReference>
<dbReference type="KEGG" id="nss:113430246"/>
<accession>A0A6J1W7U6</accession>
<protein>
    <submittedName>
        <fullName evidence="8">Mothers against decapentaplegic homolog 6-like</fullName>
    </submittedName>
</protein>
<keyword evidence="2" id="KW-0805">Transcription regulation</keyword>
<dbReference type="InterPro" id="IPR013019">
    <property type="entry name" value="MAD_homology_MH1"/>
</dbReference>
<keyword evidence="7" id="KW-1185">Reference proteome</keyword>
<keyword evidence="4" id="KW-0539">Nucleus</keyword>
<reference evidence="8" key="1">
    <citation type="submission" date="2025-08" db="UniProtKB">
        <authorList>
            <consortium name="RefSeq"/>
        </authorList>
    </citation>
    <scope>IDENTIFICATION</scope>
</reference>
<dbReference type="GO" id="GO:0070411">
    <property type="term" value="F:I-SMAD binding"/>
    <property type="evidence" value="ECO:0007669"/>
    <property type="project" value="TreeGrafter"/>
</dbReference>
<dbReference type="GO" id="GO:0030154">
    <property type="term" value="P:cell differentiation"/>
    <property type="evidence" value="ECO:0007669"/>
    <property type="project" value="TreeGrafter"/>
</dbReference>
<evidence type="ECO:0000256" key="4">
    <source>
        <dbReference type="ARBA" id="ARBA00023242"/>
    </source>
</evidence>
<evidence type="ECO:0000256" key="1">
    <source>
        <dbReference type="ARBA" id="ARBA00004123"/>
    </source>
</evidence>
<evidence type="ECO:0000256" key="3">
    <source>
        <dbReference type="ARBA" id="ARBA00023163"/>
    </source>
</evidence>
<proteinExistence type="predicted"/>
<evidence type="ECO:0000313" key="7">
    <source>
        <dbReference type="Proteomes" id="UP000504612"/>
    </source>
</evidence>
<gene>
    <name evidence="8" type="primary">LOC113430246</name>
</gene>
<dbReference type="Pfam" id="PF03165">
    <property type="entry name" value="MH1"/>
    <property type="match status" value="1"/>
</dbReference>
<dbReference type="Proteomes" id="UP000504612">
    <property type="component" value="Unplaced"/>
</dbReference>
<dbReference type="RefSeq" id="XP_026548489.1">
    <property type="nucleotide sequence ID" value="XM_026692704.1"/>
</dbReference>
<evidence type="ECO:0000256" key="5">
    <source>
        <dbReference type="SAM" id="MobiDB-lite"/>
    </source>
</evidence>
<dbReference type="CDD" id="cd10493">
    <property type="entry name" value="MH1_SMAD_6"/>
    <property type="match status" value="1"/>
</dbReference>
<dbReference type="GO" id="GO:0060395">
    <property type="term" value="P:SMAD protein signal transduction"/>
    <property type="evidence" value="ECO:0007669"/>
    <property type="project" value="TreeGrafter"/>
</dbReference>
<dbReference type="InterPro" id="IPR003619">
    <property type="entry name" value="MAD_homology1_Dwarfin-type"/>
</dbReference>
<evidence type="ECO:0000256" key="2">
    <source>
        <dbReference type="ARBA" id="ARBA00023015"/>
    </source>
</evidence>
<comment type="subcellular location">
    <subcellularLocation>
        <location evidence="1">Nucleus</location>
    </subcellularLocation>
</comment>
<feature type="domain" description="MH1" evidence="6">
    <location>
        <begin position="105"/>
        <end position="240"/>
    </location>
</feature>
<dbReference type="GO" id="GO:0009653">
    <property type="term" value="P:anatomical structure morphogenesis"/>
    <property type="evidence" value="ECO:0007669"/>
    <property type="project" value="TreeGrafter"/>
</dbReference>
<dbReference type="PANTHER" id="PTHR13703:SF28">
    <property type="entry name" value="MOTHERS AGAINST DECAPENTAPLEGIC HOMOLOG 6"/>
    <property type="match status" value="1"/>
</dbReference>
<dbReference type="AlphaFoldDB" id="A0A6J1W7U6"/>
<evidence type="ECO:0000259" key="6">
    <source>
        <dbReference type="PROSITE" id="PS51075"/>
    </source>
</evidence>
<feature type="compositionally biased region" description="Gly residues" evidence="5">
    <location>
        <begin position="21"/>
        <end position="32"/>
    </location>
</feature>
<dbReference type="GO" id="GO:0071144">
    <property type="term" value="C:heteromeric SMAD protein complex"/>
    <property type="evidence" value="ECO:0007669"/>
    <property type="project" value="TreeGrafter"/>
</dbReference>
<dbReference type="SMART" id="SM00523">
    <property type="entry name" value="DWA"/>
    <property type="match status" value="1"/>
</dbReference>
<feature type="region of interest" description="Disordered" evidence="5">
    <location>
        <begin position="15"/>
        <end position="99"/>
    </location>
</feature>
<dbReference type="FunFam" id="3.90.520.10:FF:000003">
    <property type="entry name" value="Mothers against decapentaplegic homolog"/>
    <property type="match status" value="1"/>
</dbReference>
<dbReference type="GO" id="GO:0006357">
    <property type="term" value="P:regulation of transcription by RNA polymerase II"/>
    <property type="evidence" value="ECO:0007669"/>
    <property type="project" value="TreeGrafter"/>
</dbReference>
<dbReference type="PROSITE" id="PS51075">
    <property type="entry name" value="MH1"/>
    <property type="match status" value="1"/>
</dbReference>
<dbReference type="Gene3D" id="3.90.520.10">
    <property type="entry name" value="SMAD MH1 domain"/>
    <property type="match status" value="1"/>
</dbReference>
<dbReference type="PANTHER" id="PTHR13703">
    <property type="entry name" value="SMAD"/>
    <property type="match status" value="1"/>
</dbReference>
<evidence type="ECO:0000313" key="8">
    <source>
        <dbReference type="RefSeq" id="XP_026548489.1"/>
    </source>
</evidence>
<name>A0A6J1W7U6_9SAUR</name>
<organism evidence="7 8">
    <name type="scientific">Notechis scutatus</name>
    <name type="common">mainland tiger snake</name>
    <dbReference type="NCBI Taxonomy" id="8663"/>
    <lineage>
        <taxon>Eukaryota</taxon>
        <taxon>Metazoa</taxon>
        <taxon>Chordata</taxon>
        <taxon>Craniata</taxon>
        <taxon>Vertebrata</taxon>
        <taxon>Euteleostomi</taxon>
        <taxon>Lepidosauria</taxon>
        <taxon>Squamata</taxon>
        <taxon>Bifurcata</taxon>
        <taxon>Unidentata</taxon>
        <taxon>Episquamata</taxon>
        <taxon>Toxicofera</taxon>
        <taxon>Serpentes</taxon>
        <taxon>Colubroidea</taxon>
        <taxon>Elapidae</taxon>
        <taxon>Hydrophiinae</taxon>
        <taxon>Notechis</taxon>
    </lineage>
</organism>
<sequence length="290" mass="30649">MFRSKRAGLVRRLWRSRLLPDGGGGGGGGGDAGKSSSLLGQSEEPGSGSEARRPGTCGGAVEEPAAGSMVHGDGGGGDLEEAAEAAAQEAEKEAGGWAPESEAQAVGCCLFKERPLDGASCLDGRSRLAPPLEQELNSLTYSLLKRLKERALDTLLEAVESRGGLPSACVLVSRAELEVRLGGQPAPPQLLLGKLFRWPDLQGPAELKPLCECRRFGLPDGPTVCCNPYHFSRLCGSVPLTLGMQTPTGLDRRKILQSCLEGPPKYMKAGNGKLKFTVKMRSYGFWQSGI</sequence>
<dbReference type="SUPFAM" id="SSF56366">
    <property type="entry name" value="SMAD MH1 domain"/>
    <property type="match status" value="1"/>
</dbReference>
<dbReference type="GO" id="GO:0030509">
    <property type="term" value="P:BMP signaling pathway"/>
    <property type="evidence" value="ECO:0007669"/>
    <property type="project" value="TreeGrafter"/>
</dbReference>